<dbReference type="EMBL" id="WTPX01000045">
    <property type="protein sequence ID" value="NNJ25656.1"/>
    <property type="molecule type" value="Genomic_DNA"/>
</dbReference>
<evidence type="ECO:0000313" key="5">
    <source>
        <dbReference type="Proteomes" id="UP000609651"/>
    </source>
</evidence>
<dbReference type="PANTHER" id="PTHR30121:SF11">
    <property type="entry name" value="AAA+ ATPASE DOMAIN-CONTAINING PROTEIN"/>
    <property type="match status" value="1"/>
</dbReference>
<gene>
    <name evidence="4" type="ORF">LzC2_17290</name>
</gene>
<feature type="domain" description="TraD/TraG TraM recognition site" evidence="3">
    <location>
        <begin position="340"/>
        <end position="436"/>
    </location>
</feature>
<evidence type="ECO:0000313" key="4">
    <source>
        <dbReference type="EMBL" id="NNJ25656.1"/>
    </source>
</evidence>
<feature type="chain" id="PRO_5046796770" description="TraD/TraG TraM recognition site domain-containing protein" evidence="2">
    <location>
        <begin position="32"/>
        <end position="599"/>
    </location>
</feature>
<dbReference type="Pfam" id="PF12696">
    <property type="entry name" value="TraG-D_C"/>
    <property type="match status" value="1"/>
</dbReference>
<evidence type="ECO:0000259" key="3">
    <source>
        <dbReference type="Pfam" id="PF12696"/>
    </source>
</evidence>
<feature type="compositionally biased region" description="Acidic residues" evidence="1">
    <location>
        <begin position="555"/>
        <end position="599"/>
    </location>
</feature>
<keyword evidence="5" id="KW-1185">Reference proteome</keyword>
<organism evidence="4 5">
    <name type="scientific">Alienimonas chondri</name>
    <dbReference type="NCBI Taxonomy" id="2681879"/>
    <lineage>
        <taxon>Bacteria</taxon>
        <taxon>Pseudomonadati</taxon>
        <taxon>Planctomycetota</taxon>
        <taxon>Planctomycetia</taxon>
        <taxon>Planctomycetales</taxon>
        <taxon>Planctomycetaceae</taxon>
        <taxon>Alienimonas</taxon>
    </lineage>
</organism>
<feature type="region of interest" description="Disordered" evidence="1">
    <location>
        <begin position="522"/>
        <end position="599"/>
    </location>
</feature>
<reference evidence="4 5" key="1">
    <citation type="journal article" date="2020" name="Syst. Appl. Microbiol.">
        <title>Alienimonas chondri sp. nov., a novel planctomycete isolated from the biofilm of the red alga Chondrus crispus.</title>
        <authorList>
            <person name="Vitorino I."/>
            <person name="Albuquerque L."/>
            <person name="Wiegand S."/>
            <person name="Kallscheuer N."/>
            <person name="da Costa M.S."/>
            <person name="Lobo-da-Cunha A."/>
            <person name="Jogler C."/>
            <person name="Lage O.M."/>
        </authorList>
    </citation>
    <scope>NUCLEOTIDE SEQUENCE [LARGE SCALE GENOMIC DNA]</scope>
    <source>
        <strain evidence="4 5">LzC2</strain>
    </source>
</reference>
<dbReference type="Gene3D" id="3.40.50.300">
    <property type="entry name" value="P-loop containing nucleotide triphosphate hydrolases"/>
    <property type="match status" value="2"/>
</dbReference>
<dbReference type="InterPro" id="IPR032689">
    <property type="entry name" value="TraG-D_C"/>
</dbReference>
<dbReference type="Pfam" id="PF02534">
    <property type="entry name" value="T4SS-DNA_transf"/>
    <property type="match status" value="1"/>
</dbReference>
<evidence type="ECO:0000256" key="1">
    <source>
        <dbReference type="SAM" id="MobiDB-lite"/>
    </source>
</evidence>
<dbReference type="InterPro" id="IPR051162">
    <property type="entry name" value="T4SS_component"/>
</dbReference>
<keyword evidence="2" id="KW-0732">Signal</keyword>
<proteinExistence type="predicted"/>
<dbReference type="InterPro" id="IPR003688">
    <property type="entry name" value="TraG/VirD4"/>
</dbReference>
<comment type="caution">
    <text evidence="4">The sequence shown here is derived from an EMBL/GenBank/DDBJ whole genome shotgun (WGS) entry which is preliminary data.</text>
</comment>
<dbReference type="PANTHER" id="PTHR30121">
    <property type="entry name" value="UNCHARACTERIZED PROTEIN YJGR-RELATED"/>
    <property type="match status" value="1"/>
</dbReference>
<accession>A0ABX1VE10</accession>
<dbReference type="InterPro" id="IPR027417">
    <property type="entry name" value="P-loop_NTPase"/>
</dbReference>
<evidence type="ECO:0000256" key="2">
    <source>
        <dbReference type="SAM" id="SignalP"/>
    </source>
</evidence>
<dbReference type="Proteomes" id="UP000609651">
    <property type="component" value="Unassembled WGS sequence"/>
</dbReference>
<dbReference type="SUPFAM" id="SSF52540">
    <property type="entry name" value="P-loop containing nucleoside triphosphate hydrolases"/>
    <property type="match status" value="1"/>
</dbReference>
<feature type="signal peptide" evidence="2">
    <location>
        <begin position="1"/>
        <end position="31"/>
    </location>
</feature>
<sequence>MARGPVPHALVWFAAVPAGLALSLVPPLACAAGVASRPWPPKGRPGEFLTPQVWNDVVDGIRRSKDRTERESLFMGVNAHDNSPVLMPRSLVNEHVHFLGGTGSGKTSVGIMGLMTQLIRAGDCSVVVLDMKGDDSALLHTARIETEKTGRWFRWVTSTAGRSTYLFNPLDQAFFGAKTPAEKADLITEAANLQYGTTYGPAHFTAANMHALAAAIELTEYENPLRSFRQLEEILRDKSGRLARLSARHRQDALAVHRVISELADPHGLNAVRGARGPGAPPPSAFERAIDCGSLFRSPQTLFFQLPSGDGANTARTTGLLAMHSFFQSAAHLRTDRKVPVYVIIDEFQRIVSPNIEIILEQARSMDIGAVMSHQSMSGLNLGRGVDVGPSVTENTVLRQTFSVRDVRQLREFSDGSGERVFLGRTWNESSTSAGGVTTNRVTRGLAETVGNRISVNDLILMGDRPRRSLFHLSRGEGYAQYGGFSFVIDGSHVITKSEYERRRRLPWPAVSEQTVPAGRRWNRYAPDVSPGAERPSFTGDDLFRDDDGPAAGETGDDDALPEDDGDPLAGLDDEPRDAPGPEDEENPADDDGDGPEDL</sequence>
<name>A0ABX1VE10_9PLAN</name>
<protein>
    <recommendedName>
        <fullName evidence="3">TraD/TraG TraM recognition site domain-containing protein</fullName>
    </recommendedName>
</protein>